<keyword evidence="1" id="KW-0472">Membrane</keyword>
<keyword evidence="1" id="KW-1133">Transmembrane helix</keyword>
<protein>
    <submittedName>
        <fullName evidence="2">Uncharacterized protein</fullName>
    </submittedName>
</protein>
<feature type="transmembrane region" description="Helical" evidence="1">
    <location>
        <begin position="27"/>
        <end position="44"/>
    </location>
</feature>
<sequence>MQQTIENIHHLSWPNSPDPQNYLHVKWIRRLQIIPYIIIIYIGIRLSTLYKERQSINQELGAQH</sequence>
<name>A0A0A8YWY3_ARUDO</name>
<reference evidence="2" key="1">
    <citation type="submission" date="2014-09" db="EMBL/GenBank/DDBJ databases">
        <authorList>
            <person name="Magalhaes I.L.F."/>
            <person name="Oliveira U."/>
            <person name="Santos F.R."/>
            <person name="Vidigal T.H.D.A."/>
            <person name="Brescovit A.D."/>
            <person name="Santos A.J."/>
        </authorList>
    </citation>
    <scope>NUCLEOTIDE SEQUENCE</scope>
    <source>
        <tissue evidence="2">Shoot tissue taken approximately 20 cm above the soil surface</tissue>
    </source>
</reference>
<keyword evidence="1" id="KW-0812">Transmembrane</keyword>
<accession>A0A0A8YWY3</accession>
<proteinExistence type="predicted"/>
<organism evidence="2">
    <name type="scientific">Arundo donax</name>
    <name type="common">Giant reed</name>
    <name type="synonym">Donax arundinaceus</name>
    <dbReference type="NCBI Taxonomy" id="35708"/>
    <lineage>
        <taxon>Eukaryota</taxon>
        <taxon>Viridiplantae</taxon>
        <taxon>Streptophyta</taxon>
        <taxon>Embryophyta</taxon>
        <taxon>Tracheophyta</taxon>
        <taxon>Spermatophyta</taxon>
        <taxon>Magnoliopsida</taxon>
        <taxon>Liliopsida</taxon>
        <taxon>Poales</taxon>
        <taxon>Poaceae</taxon>
        <taxon>PACMAD clade</taxon>
        <taxon>Arundinoideae</taxon>
        <taxon>Arundineae</taxon>
        <taxon>Arundo</taxon>
    </lineage>
</organism>
<reference evidence="2" key="2">
    <citation type="journal article" date="2015" name="Data Brief">
        <title>Shoot transcriptome of the giant reed, Arundo donax.</title>
        <authorList>
            <person name="Barrero R.A."/>
            <person name="Guerrero F.D."/>
            <person name="Moolhuijzen P."/>
            <person name="Goolsby J.A."/>
            <person name="Tidwell J."/>
            <person name="Bellgard S.E."/>
            <person name="Bellgard M.I."/>
        </authorList>
    </citation>
    <scope>NUCLEOTIDE SEQUENCE</scope>
    <source>
        <tissue evidence="2">Shoot tissue taken approximately 20 cm above the soil surface</tissue>
    </source>
</reference>
<evidence type="ECO:0000256" key="1">
    <source>
        <dbReference type="SAM" id="Phobius"/>
    </source>
</evidence>
<dbReference type="EMBL" id="GBRH01266276">
    <property type="protein sequence ID" value="JAD31619.1"/>
    <property type="molecule type" value="Transcribed_RNA"/>
</dbReference>
<dbReference type="AlphaFoldDB" id="A0A0A8YWY3"/>
<evidence type="ECO:0000313" key="2">
    <source>
        <dbReference type="EMBL" id="JAD31619.1"/>
    </source>
</evidence>